<evidence type="ECO:0000256" key="1">
    <source>
        <dbReference type="ARBA" id="ARBA00022737"/>
    </source>
</evidence>
<protein>
    <recommendedName>
        <fullName evidence="6">Cell wall binding repeat protein</fullName>
    </recommendedName>
</protein>
<sequence>MKKIKLIKVIASTLMVASILALNPIRANAEWRKDSKGWWYAVGNSYYKNQWKQIGGYWYYFGYNGYLVQNRIENGYYLNSDGAWATGSEEIQAYVKILTNPKLLKDKYGLSIPNSLIKSNTSYSTDIVDINKDGIYEALVGSETSHADAKTSVFTYKNGNIQFAGDLGNDIYYSEKQNVLLGSVMFQGHQTGGVYKLENGKLVKVHSFELINNLFKESYVIDG</sequence>
<keyword evidence="1" id="KW-0677">Repeat</keyword>
<dbReference type="AlphaFoldDB" id="A0A1S8MYN5"/>
<dbReference type="Proteomes" id="UP000191154">
    <property type="component" value="Unassembled WGS sequence"/>
</dbReference>
<evidence type="ECO:0000256" key="3">
    <source>
        <dbReference type="SAM" id="SignalP"/>
    </source>
</evidence>
<dbReference type="SUPFAM" id="SSF69360">
    <property type="entry name" value="Cell wall binding repeat"/>
    <property type="match status" value="1"/>
</dbReference>
<keyword evidence="3" id="KW-0732">Signal</keyword>
<accession>A0A1S8MYN5</accession>
<organism evidence="4 5">
    <name type="scientific">Clostridium saccharobutylicum</name>
    <dbReference type="NCBI Taxonomy" id="169679"/>
    <lineage>
        <taxon>Bacteria</taxon>
        <taxon>Bacillati</taxon>
        <taxon>Bacillota</taxon>
        <taxon>Clostridia</taxon>
        <taxon>Eubacteriales</taxon>
        <taxon>Clostridiaceae</taxon>
        <taxon>Clostridium</taxon>
    </lineage>
</organism>
<gene>
    <name evidence="4" type="ORF">CLOSAC_34610</name>
</gene>
<evidence type="ECO:0008006" key="6">
    <source>
        <dbReference type="Google" id="ProtNLM"/>
    </source>
</evidence>
<name>A0A1S8MYN5_CLOSA</name>
<dbReference type="Gene3D" id="2.10.270.10">
    <property type="entry name" value="Cholin Binding"/>
    <property type="match status" value="1"/>
</dbReference>
<evidence type="ECO:0000313" key="5">
    <source>
        <dbReference type="Proteomes" id="UP000191154"/>
    </source>
</evidence>
<dbReference type="EMBL" id="LZYZ01000007">
    <property type="protein sequence ID" value="OOM09181.1"/>
    <property type="molecule type" value="Genomic_DNA"/>
</dbReference>
<evidence type="ECO:0000313" key="4">
    <source>
        <dbReference type="EMBL" id="OOM09181.1"/>
    </source>
</evidence>
<feature type="repeat" description="Cell wall-binding" evidence="2">
    <location>
        <begin position="48"/>
        <end position="67"/>
    </location>
</feature>
<evidence type="ECO:0000256" key="2">
    <source>
        <dbReference type="PROSITE-ProRule" id="PRU00591"/>
    </source>
</evidence>
<comment type="caution">
    <text evidence="4">The sequence shown here is derived from an EMBL/GenBank/DDBJ whole genome shotgun (WGS) entry which is preliminary data.</text>
</comment>
<dbReference type="InterPro" id="IPR018337">
    <property type="entry name" value="Cell_wall/Cho-bd_repeat"/>
</dbReference>
<feature type="signal peptide" evidence="3">
    <location>
        <begin position="1"/>
        <end position="29"/>
    </location>
</feature>
<dbReference type="PROSITE" id="PS51170">
    <property type="entry name" value="CW"/>
    <property type="match status" value="1"/>
</dbReference>
<proteinExistence type="predicted"/>
<feature type="chain" id="PRO_5013295107" description="Cell wall binding repeat protein" evidence="3">
    <location>
        <begin position="30"/>
        <end position="223"/>
    </location>
</feature>
<dbReference type="RefSeq" id="WP_077866517.1">
    <property type="nucleotide sequence ID" value="NZ_LZYZ01000007.1"/>
</dbReference>
<reference evidence="4 5" key="1">
    <citation type="submission" date="2016-05" db="EMBL/GenBank/DDBJ databases">
        <title>Microbial solvent formation.</title>
        <authorList>
            <person name="Poehlein A."/>
            <person name="Montoya Solano J.D."/>
            <person name="Flitsch S."/>
            <person name="Krabben P."/>
            <person name="Duerre P."/>
            <person name="Daniel R."/>
        </authorList>
    </citation>
    <scope>NUCLEOTIDE SEQUENCE [LARGE SCALE GENOMIC DNA]</scope>
    <source>
        <strain evidence="4 5">L1-8</strain>
    </source>
</reference>